<gene>
    <name evidence="1" type="ORF">MSG28_007809</name>
</gene>
<dbReference type="EMBL" id="CM046112">
    <property type="protein sequence ID" value="KAI8429314.1"/>
    <property type="molecule type" value="Genomic_DNA"/>
</dbReference>
<reference evidence="1 2" key="1">
    <citation type="journal article" date="2022" name="Genome Biol. Evol.">
        <title>The Spruce Budworm Genome: Reconstructing the Evolutionary History of Antifreeze Proteins.</title>
        <authorList>
            <person name="Beliveau C."/>
            <person name="Gagne P."/>
            <person name="Picq S."/>
            <person name="Vernygora O."/>
            <person name="Keeling C.I."/>
            <person name="Pinkney K."/>
            <person name="Doucet D."/>
            <person name="Wen F."/>
            <person name="Johnston J.S."/>
            <person name="Maaroufi H."/>
            <person name="Boyle B."/>
            <person name="Laroche J."/>
            <person name="Dewar K."/>
            <person name="Juretic N."/>
            <person name="Blackburn G."/>
            <person name="Nisole A."/>
            <person name="Brunet B."/>
            <person name="Brandao M."/>
            <person name="Lumley L."/>
            <person name="Duan J."/>
            <person name="Quan G."/>
            <person name="Lucarotti C.J."/>
            <person name="Roe A.D."/>
            <person name="Sperling F.A.H."/>
            <person name="Levesque R.C."/>
            <person name="Cusson M."/>
        </authorList>
    </citation>
    <scope>NUCLEOTIDE SEQUENCE [LARGE SCALE GENOMIC DNA]</scope>
    <source>
        <strain evidence="1">Glfc:IPQL:Cfum</strain>
    </source>
</reference>
<name>A0ACC0JYU5_CHOFU</name>
<evidence type="ECO:0000313" key="2">
    <source>
        <dbReference type="Proteomes" id="UP001064048"/>
    </source>
</evidence>
<proteinExistence type="predicted"/>
<accession>A0ACC0JYU5</accession>
<protein>
    <submittedName>
        <fullName evidence="1">Uncharacterized protein</fullName>
    </submittedName>
</protein>
<dbReference type="Proteomes" id="UP001064048">
    <property type="component" value="Chromosome 12"/>
</dbReference>
<comment type="caution">
    <text evidence="1">The sequence shown here is derived from an EMBL/GenBank/DDBJ whole genome shotgun (WGS) entry which is preliminary data.</text>
</comment>
<sequence length="122" mass="13620">MPFKSETWCFTFGLGAYKFSNGDWIGKRTGPHFEAVLADEGKTTCMPTTWKGVDIDVDEDESVNVYDVPTTESYEKTDPVNSNERSTHTSSTSAPFDGDKEWSPVTEERCHGRAICKDLLQG</sequence>
<keyword evidence="2" id="KW-1185">Reference proteome</keyword>
<organism evidence="1 2">
    <name type="scientific">Choristoneura fumiferana</name>
    <name type="common">Spruce budworm moth</name>
    <name type="synonym">Archips fumiferana</name>
    <dbReference type="NCBI Taxonomy" id="7141"/>
    <lineage>
        <taxon>Eukaryota</taxon>
        <taxon>Metazoa</taxon>
        <taxon>Ecdysozoa</taxon>
        <taxon>Arthropoda</taxon>
        <taxon>Hexapoda</taxon>
        <taxon>Insecta</taxon>
        <taxon>Pterygota</taxon>
        <taxon>Neoptera</taxon>
        <taxon>Endopterygota</taxon>
        <taxon>Lepidoptera</taxon>
        <taxon>Glossata</taxon>
        <taxon>Ditrysia</taxon>
        <taxon>Tortricoidea</taxon>
        <taxon>Tortricidae</taxon>
        <taxon>Tortricinae</taxon>
        <taxon>Choristoneura</taxon>
    </lineage>
</organism>
<evidence type="ECO:0000313" key="1">
    <source>
        <dbReference type="EMBL" id="KAI8429314.1"/>
    </source>
</evidence>